<dbReference type="GO" id="GO:0004519">
    <property type="term" value="F:endonuclease activity"/>
    <property type="evidence" value="ECO:0007669"/>
    <property type="project" value="UniProtKB-KW"/>
</dbReference>
<geneLocation type="mitochondrion" evidence="4"/>
<keyword evidence="4" id="KW-0540">Nuclease</keyword>
<proteinExistence type="predicted"/>
<accession>A0A0D4D361</accession>
<evidence type="ECO:0000259" key="3">
    <source>
        <dbReference type="Pfam" id="PF03161"/>
    </source>
</evidence>
<evidence type="ECO:0000313" key="4">
    <source>
        <dbReference type="EMBL" id="AJT57348.1"/>
    </source>
</evidence>
<keyword evidence="2" id="KW-0732">Signal</keyword>
<dbReference type="GeneID" id="24019712"/>
<keyword evidence="4" id="KW-0255">Endonuclease</keyword>
<evidence type="ECO:0000256" key="1">
    <source>
        <dbReference type="ARBA" id="ARBA00002670"/>
    </source>
</evidence>
<keyword evidence="4" id="KW-0496">Mitochondrion</keyword>
<feature type="signal peptide" evidence="2">
    <location>
        <begin position="1"/>
        <end position="19"/>
    </location>
</feature>
<dbReference type="InterPro" id="IPR004860">
    <property type="entry name" value="LAGLIDADG_dom"/>
</dbReference>
<dbReference type="RefSeq" id="YP_009129953.1">
    <property type="nucleotide sequence ID" value="NC_026782.1"/>
</dbReference>
<dbReference type="AlphaFoldDB" id="A0A0D4D361"/>
<dbReference type="Gene3D" id="3.10.28.10">
    <property type="entry name" value="Homing endonucleases"/>
    <property type="match status" value="2"/>
</dbReference>
<organism evidence="4">
    <name type="scientific">Ganoderma meredithae</name>
    <dbReference type="NCBI Taxonomy" id="154344"/>
    <lineage>
        <taxon>Eukaryota</taxon>
        <taxon>Fungi</taxon>
        <taxon>Dikarya</taxon>
        <taxon>Basidiomycota</taxon>
        <taxon>Agaricomycotina</taxon>
        <taxon>Agaricomycetes</taxon>
        <taxon>Polyporales</taxon>
        <taxon>Polyporaceae</taxon>
        <taxon>Ganoderma</taxon>
    </lineage>
</organism>
<gene>
    <name evidence="4" type="primary">ip5</name>
</gene>
<sequence length="232" mass="26529">MYNICLLLFSLVLIVPLDFDITSKVSRLKGILRIGPHNKDVLSIIIGSLLGDAHAEKRAGGLGTRINFYQEAVHVEYLYSLHKLLSNLGYCNPKIPVVTSRLGKKGKLRQIVRFRTWTYTSFNWIHELWYKNNIKQVPSNIAEYLTPLALAIWIMDDGSKVGKGLKFSTNSFSYNECLILVKALNDNFNLKASVQSAGSHEQYVIYIWKESMNDLRNIVSPYIIPEMKYKII</sequence>
<reference evidence="4" key="1">
    <citation type="submission" date="2015-01" db="EMBL/GenBank/DDBJ databases">
        <title>The complete mitogenome of the white-rot fungus Ganoderma meredithiae (Basidiomycota, Polyporales) determined by Hiseq sequencing.</title>
        <authorList>
            <person name="Wang X.-C."/>
            <person name="Liu C."/>
        </authorList>
    </citation>
    <scope>NUCLEOTIDE SEQUENCE</scope>
    <source>
        <strain evidence="4">CGMCC5.766</strain>
    </source>
</reference>
<dbReference type="Pfam" id="PF03161">
    <property type="entry name" value="LAGLIDADG_2"/>
    <property type="match status" value="1"/>
</dbReference>
<feature type="chain" id="PRO_5002274274" evidence="2">
    <location>
        <begin position="20"/>
        <end position="232"/>
    </location>
</feature>
<dbReference type="InterPro" id="IPR027434">
    <property type="entry name" value="Homing_endonucl"/>
</dbReference>
<evidence type="ECO:0000256" key="2">
    <source>
        <dbReference type="SAM" id="SignalP"/>
    </source>
</evidence>
<dbReference type="SUPFAM" id="SSF55608">
    <property type="entry name" value="Homing endonucleases"/>
    <property type="match status" value="1"/>
</dbReference>
<keyword evidence="4" id="KW-0378">Hydrolase</keyword>
<name>A0A0D4D361_9APHY</name>
<comment type="function">
    <text evidence="1">Mitochondrial DNA endonuclease involved in intron homing.</text>
</comment>
<dbReference type="EMBL" id="KP410262">
    <property type="protein sequence ID" value="AJT57348.1"/>
    <property type="molecule type" value="Genomic_DNA"/>
</dbReference>
<protein>
    <submittedName>
        <fullName evidence="4">LAGLIDADG type homing endonuclease</fullName>
    </submittedName>
</protein>
<feature type="domain" description="Homing endonuclease LAGLIDADG" evidence="3">
    <location>
        <begin position="43"/>
        <end position="215"/>
    </location>
</feature>